<gene>
    <name evidence="6" type="ORF">CCACVL1_24466</name>
</gene>
<feature type="binding site" evidence="5">
    <location>
        <position position="329"/>
    </location>
    <ligand>
        <name>Fe cation</name>
        <dbReference type="ChEBI" id="CHEBI:24875"/>
        <note>catalytic</note>
    </ligand>
</feature>
<dbReference type="GO" id="GO:0010436">
    <property type="term" value="F:carotenoid dioxygenase activity"/>
    <property type="evidence" value="ECO:0007669"/>
    <property type="project" value="TreeGrafter"/>
</dbReference>
<evidence type="ECO:0000313" key="6">
    <source>
        <dbReference type="EMBL" id="OMO60014.1"/>
    </source>
</evidence>
<dbReference type="PANTHER" id="PTHR10543:SF58">
    <property type="entry name" value="CAROTENOID CLEAVAGE DIOXYGENASE 4, CHLOROPLASTIC-RELATED"/>
    <property type="match status" value="1"/>
</dbReference>
<keyword evidence="4 5" id="KW-0408">Iron</keyword>
<comment type="caution">
    <text evidence="6">The sequence shown here is derived from an EMBL/GenBank/DDBJ whole genome shotgun (WGS) entry which is preliminary data.</text>
</comment>
<feature type="binding site" evidence="5">
    <location>
        <position position="214"/>
    </location>
    <ligand>
        <name>Fe cation</name>
        <dbReference type="ChEBI" id="CHEBI:24875"/>
        <note>catalytic</note>
    </ligand>
</feature>
<dbReference type="EMBL" id="AWWV01013799">
    <property type="protein sequence ID" value="OMO60014.1"/>
    <property type="molecule type" value="Genomic_DNA"/>
</dbReference>
<evidence type="ECO:0000256" key="4">
    <source>
        <dbReference type="ARBA" id="ARBA00023004"/>
    </source>
</evidence>
<evidence type="ECO:0000256" key="5">
    <source>
        <dbReference type="PIRSR" id="PIRSR604294-1"/>
    </source>
</evidence>
<dbReference type="GO" id="GO:0046872">
    <property type="term" value="F:metal ion binding"/>
    <property type="evidence" value="ECO:0007669"/>
    <property type="project" value="UniProtKB-KW"/>
</dbReference>
<dbReference type="STRING" id="210143.A0A1R3GPH5"/>
<dbReference type="InterPro" id="IPR004294">
    <property type="entry name" value="Carotenoid_Oase"/>
</dbReference>
<keyword evidence="7" id="KW-1185">Reference proteome</keyword>
<dbReference type="Gramene" id="OMO60014">
    <property type="protein sequence ID" value="OMO60014"/>
    <property type="gene ID" value="CCACVL1_24466"/>
</dbReference>
<protein>
    <submittedName>
        <fullName evidence="6">Carotenoid oxygenase</fullName>
    </submittedName>
</protein>
<name>A0A1R3GPH5_COCAP</name>
<keyword evidence="2 5" id="KW-0479">Metal-binding</keyword>
<reference evidence="6 7" key="1">
    <citation type="submission" date="2013-09" db="EMBL/GenBank/DDBJ databases">
        <title>Corchorus capsularis genome sequencing.</title>
        <authorList>
            <person name="Alam M."/>
            <person name="Haque M.S."/>
            <person name="Islam M.S."/>
            <person name="Emdad E.M."/>
            <person name="Islam M.M."/>
            <person name="Ahmed B."/>
            <person name="Halim A."/>
            <person name="Hossen Q.M.M."/>
            <person name="Hossain M.Z."/>
            <person name="Ahmed R."/>
            <person name="Khan M.M."/>
            <person name="Islam R."/>
            <person name="Rashid M.M."/>
            <person name="Khan S.A."/>
            <person name="Rahman M.S."/>
            <person name="Alam M."/>
        </authorList>
    </citation>
    <scope>NUCLEOTIDE SEQUENCE [LARGE SCALE GENOMIC DNA]</scope>
    <source>
        <strain evidence="7">cv. CVL-1</strain>
        <tissue evidence="6">Whole seedling</tissue>
    </source>
</reference>
<dbReference type="Pfam" id="PF03055">
    <property type="entry name" value="RPE65"/>
    <property type="match status" value="1"/>
</dbReference>
<feature type="binding site" evidence="5">
    <location>
        <position position="506"/>
    </location>
    <ligand>
        <name>Fe cation</name>
        <dbReference type="ChEBI" id="CHEBI:24875"/>
        <note>catalytic</note>
    </ligand>
</feature>
<dbReference type="GO" id="GO:0016121">
    <property type="term" value="P:carotene catabolic process"/>
    <property type="evidence" value="ECO:0007669"/>
    <property type="project" value="TreeGrafter"/>
</dbReference>
<evidence type="ECO:0000256" key="2">
    <source>
        <dbReference type="ARBA" id="ARBA00022723"/>
    </source>
</evidence>
<dbReference type="GO" id="GO:0009570">
    <property type="term" value="C:chloroplast stroma"/>
    <property type="evidence" value="ECO:0007669"/>
    <property type="project" value="TreeGrafter"/>
</dbReference>
<comment type="cofactor">
    <cofactor evidence="5">
        <name>Fe(2+)</name>
        <dbReference type="ChEBI" id="CHEBI:29033"/>
    </cofactor>
    <text evidence="5">Binds 1 Fe(2+) ion per subunit.</text>
</comment>
<organism evidence="6 7">
    <name type="scientific">Corchorus capsularis</name>
    <name type="common">Jute</name>
    <dbReference type="NCBI Taxonomy" id="210143"/>
    <lineage>
        <taxon>Eukaryota</taxon>
        <taxon>Viridiplantae</taxon>
        <taxon>Streptophyta</taxon>
        <taxon>Embryophyta</taxon>
        <taxon>Tracheophyta</taxon>
        <taxon>Spermatophyta</taxon>
        <taxon>Magnoliopsida</taxon>
        <taxon>eudicotyledons</taxon>
        <taxon>Gunneridae</taxon>
        <taxon>Pentapetalae</taxon>
        <taxon>rosids</taxon>
        <taxon>malvids</taxon>
        <taxon>Malvales</taxon>
        <taxon>Malvaceae</taxon>
        <taxon>Grewioideae</taxon>
        <taxon>Apeibeae</taxon>
        <taxon>Corchorus</taxon>
    </lineage>
</organism>
<dbReference type="Proteomes" id="UP000188268">
    <property type="component" value="Unassembled WGS sequence"/>
</dbReference>
<dbReference type="AlphaFoldDB" id="A0A1R3GPH5"/>
<dbReference type="PANTHER" id="PTHR10543">
    <property type="entry name" value="BETA-CAROTENE DIOXYGENASE"/>
    <property type="match status" value="1"/>
</dbReference>
<evidence type="ECO:0000313" key="7">
    <source>
        <dbReference type="Proteomes" id="UP000188268"/>
    </source>
</evidence>
<keyword evidence="3" id="KW-0223">Dioxygenase</keyword>
<proteinExistence type="inferred from homology"/>
<feature type="binding site" evidence="5">
    <location>
        <position position="263"/>
    </location>
    <ligand>
        <name>Fe cation</name>
        <dbReference type="ChEBI" id="CHEBI:24875"/>
        <note>catalytic</note>
    </ligand>
</feature>
<evidence type="ECO:0000256" key="1">
    <source>
        <dbReference type="ARBA" id="ARBA00006787"/>
    </source>
</evidence>
<comment type="similarity">
    <text evidence="1">Belongs to the carotenoid oxygenase family.</text>
</comment>
<evidence type="ECO:0000256" key="3">
    <source>
        <dbReference type="ARBA" id="ARBA00022964"/>
    </source>
</evidence>
<accession>A0A1R3GPH5</accession>
<keyword evidence="3" id="KW-0560">Oxidoreductase</keyword>
<dbReference type="OrthoDB" id="1069523at2759"/>
<sequence length="512" mass="57630">MAPPLSVSSFFSTLASIPHFLHNILDPPLHPWADPSHVYAGNMAPVDEMEPIDCPIIEGKLPVSLKGVYIRNGPNPQFLPPRALIIYDGDGMLHSLRISNGQATYCSRYVKTYKYLLEKEAGFPIVPNIVSGFFGFGDIARFVIAMAPKILTGHFNLMNGFGVANTSIAFFANKLFALCDSDLPYEINLTKEGDIETLGRWEFERKFMSNINAHPKVDLDTKETFALTWSLTFPHHSFLRFDENGVKKNEVPISSLNQLSSIHDFAITKRFILFHETQMVFSLGKVMTGRGTLIQYEPNKVSRIGIIPKYAIDGSEMKWFPVPGFNTIHLINAWESEEDDNEIVLVAPNVLSADNIFNTKIPVSLVKLKMNMKTGDVSREIISSRNLEFGTINPDYVGRRTRYAYLGLLEESPKMSAVVKIDLETGREVARRFYGPNCYGGEPLFVRRDGESINNSDDDEDDGYIMTFVHDEKANESKFIIMDAKSPELEIVTVVKLPRRVPYGIHGLFLSK</sequence>